<evidence type="ECO:0000313" key="2">
    <source>
        <dbReference type="Proteomes" id="UP001314241"/>
    </source>
</evidence>
<dbReference type="EMBL" id="CAWVOH010000004">
    <property type="protein sequence ID" value="CAK8054885.1"/>
    <property type="molecule type" value="Genomic_DNA"/>
</dbReference>
<keyword evidence="2" id="KW-1185">Reference proteome</keyword>
<sequence length="102" mass="11889">MSFLHELHDYVKKNYEAGEYDEAQTAYQDWAKEKQSSKVQDDYQMGYEAAQSDYDQGKQFKHFPAGLTKLVNKLSQDRAHEISEYIRGYQEAAGQLKKEAEN</sequence>
<proteinExistence type="predicted"/>
<gene>
    <name evidence="1" type="ORF">R54876_GBNLAHCA_01468</name>
</gene>
<name>A0ABM9N6Q8_9LACO</name>
<accession>A0ABM9N6Q8</accession>
<evidence type="ECO:0000313" key="1">
    <source>
        <dbReference type="EMBL" id="CAK8054885.1"/>
    </source>
</evidence>
<dbReference type="RefSeq" id="WP_349642430.1">
    <property type="nucleotide sequence ID" value="NZ_CAWVOH010000004.1"/>
</dbReference>
<reference evidence="1 2" key="1">
    <citation type="submission" date="2024-01" db="EMBL/GenBank/DDBJ databases">
        <authorList>
            <person name="Botero Cardona J."/>
        </authorList>
    </citation>
    <scope>NUCLEOTIDE SEQUENCE [LARGE SCALE GENOMIC DNA]</scope>
    <source>
        <strain evidence="1 2">LMG 33000</strain>
    </source>
</reference>
<dbReference type="Proteomes" id="UP001314241">
    <property type="component" value="Unassembled WGS sequence"/>
</dbReference>
<organism evidence="1 2">
    <name type="scientific">Eupransor demetentiae</name>
    <dbReference type="NCBI Taxonomy" id="3109584"/>
    <lineage>
        <taxon>Bacteria</taxon>
        <taxon>Bacillati</taxon>
        <taxon>Bacillota</taxon>
        <taxon>Bacilli</taxon>
        <taxon>Lactobacillales</taxon>
        <taxon>Lactobacillaceae</taxon>
        <taxon>Eupransor</taxon>
    </lineage>
</organism>
<protein>
    <submittedName>
        <fullName evidence="1">Uncharacterized protein</fullName>
    </submittedName>
</protein>
<comment type="caution">
    <text evidence="1">The sequence shown here is derived from an EMBL/GenBank/DDBJ whole genome shotgun (WGS) entry which is preliminary data.</text>
</comment>